<evidence type="ECO:0000259" key="2">
    <source>
        <dbReference type="PROSITE" id="PS00028"/>
    </source>
</evidence>
<reference evidence="3 4" key="1">
    <citation type="submission" date="2020-07" db="EMBL/GenBank/DDBJ databases">
        <title>Comparative genomics of pyrophilous fungi reveals a link between fire events and developmental genes.</title>
        <authorList>
            <consortium name="DOE Joint Genome Institute"/>
            <person name="Steindorff A.S."/>
            <person name="Carver A."/>
            <person name="Calhoun S."/>
            <person name="Stillman K."/>
            <person name="Liu H."/>
            <person name="Lipzen A."/>
            <person name="Pangilinan J."/>
            <person name="Labutti K."/>
            <person name="Bruns T.D."/>
            <person name="Grigoriev I.V."/>
        </authorList>
    </citation>
    <scope>NUCLEOTIDE SEQUENCE [LARGE SCALE GENOMIC DNA]</scope>
    <source>
        <strain evidence="3 4">CBS 144469</strain>
    </source>
</reference>
<dbReference type="PROSITE" id="PS00028">
    <property type="entry name" value="ZINC_FINGER_C2H2_1"/>
    <property type="match status" value="1"/>
</dbReference>
<dbReference type="AlphaFoldDB" id="A0A8H6HFW3"/>
<comment type="caution">
    <text evidence="3">The sequence shown here is derived from an EMBL/GenBank/DDBJ whole genome shotgun (WGS) entry which is preliminary data.</text>
</comment>
<dbReference type="PANTHER" id="PTHR46579:SF1">
    <property type="entry name" value="F5_8 TYPE C DOMAIN-CONTAINING PROTEIN"/>
    <property type="match status" value="1"/>
</dbReference>
<evidence type="ECO:0000313" key="4">
    <source>
        <dbReference type="Proteomes" id="UP000521943"/>
    </source>
</evidence>
<accession>A0A8H6HFW3</accession>
<feature type="domain" description="C2H2-type" evidence="2">
    <location>
        <begin position="325"/>
        <end position="347"/>
    </location>
</feature>
<feature type="transmembrane region" description="Helical" evidence="1">
    <location>
        <begin position="21"/>
        <end position="40"/>
    </location>
</feature>
<keyword evidence="1" id="KW-1133">Transmembrane helix</keyword>
<protein>
    <recommendedName>
        <fullName evidence="2">C2H2-type domain-containing protein</fullName>
    </recommendedName>
</protein>
<dbReference type="Proteomes" id="UP000521943">
    <property type="component" value="Unassembled WGS sequence"/>
</dbReference>
<evidence type="ECO:0000256" key="1">
    <source>
        <dbReference type="SAM" id="Phobius"/>
    </source>
</evidence>
<keyword evidence="1" id="KW-0472">Membrane</keyword>
<gene>
    <name evidence="3" type="ORF">DFP72DRAFT_824306</name>
</gene>
<sequence length="961" mass="110717">MLILSWRIARYLQLYNYGDPHYAPLVISGLFLVLVIHLVFHGSQTLCAVVLGFLQDQVEIIGPLVGEQRRRQMAKSFPSTVKAVLDSVDLDPSIRRYVQCPRCYALYPTTSAYPEQCTHQEAPGSPPCGAKLTRTRTVNGKDESQPITYYLHQDFTQWLGRFLCRPEIEAMLDQRKSEFSKKQSEPREQPSNVVTDVLESKIIKDFRWPDDRPFYDCAKDEFRLIFSLSGDGFNPFSNREAKQTNVYLAGVIPGPDKPSTTQINHHISLVVDDFLPFWETGVRYTRTSSRPNGATARAATAPVLCDALGSRQICGYGSPTSTFFCTFCWLRYSDIENLDKHSWPERHVEEHRYWAELWQLSDLPTRQKIFEDHGIRYTPLLRLPYFNPVEHVVVDTMHNLYLGLLQRHCRSIWGMDFSLEDGDGASRPRGAVPKLPSPARMVEGRRALELNDIPRLVKSRTDVLFYLCMELDLRRGGKKKDFVRELIHWVCDSFPRPESKKTVVLGRAILTAVTEDRVRTELPRWVDPAPLRVGQKKQGKLSADQWRSFCTIHLVISLIRIWGNLEPDSRWHQMLTNFLDLVTAVELASMLVTSPEHISAYSNSMTRYLVTMKSLYKEAVVAPNHHFALHIPDYLKLWGPSPQTRGFGFERFNYFLQQIKTNRRFGMAEYPLPFFQKLTHATLGDIEMTYMYTATRMANLLSLLSLAKVMRIVRNMYARLEKYFGRPERGTRTHDIFTRDRGVTHTSRAAKKAILSDPIFNALGHYLNSFGEEIYIPASTRLAKKETEIFLHPEIEMLHVISHQGVDYRPMYRSPGDSNILLRVEAAHGSSDLHYQPVRILQIFAHSRKTPDDRNVRQVFCAVQHLKPLPASLVGQDWFRRFGAVGGSLWTREYTPDICIIEPTAIVCHFARTAMDLEELPIPAFHILPLDRVRFIRYLWLHALLIWHKSSCGHILKVLGR</sequence>
<dbReference type="OrthoDB" id="3269001at2759"/>
<dbReference type="PANTHER" id="PTHR46579">
    <property type="entry name" value="F5/8 TYPE C DOMAIN-CONTAINING PROTEIN-RELATED"/>
    <property type="match status" value="1"/>
</dbReference>
<keyword evidence="1" id="KW-0812">Transmembrane</keyword>
<keyword evidence="4" id="KW-1185">Reference proteome</keyword>
<proteinExistence type="predicted"/>
<evidence type="ECO:0000313" key="3">
    <source>
        <dbReference type="EMBL" id="KAF6745571.1"/>
    </source>
</evidence>
<organism evidence="3 4">
    <name type="scientific">Ephemerocybe angulata</name>
    <dbReference type="NCBI Taxonomy" id="980116"/>
    <lineage>
        <taxon>Eukaryota</taxon>
        <taxon>Fungi</taxon>
        <taxon>Dikarya</taxon>
        <taxon>Basidiomycota</taxon>
        <taxon>Agaricomycotina</taxon>
        <taxon>Agaricomycetes</taxon>
        <taxon>Agaricomycetidae</taxon>
        <taxon>Agaricales</taxon>
        <taxon>Agaricineae</taxon>
        <taxon>Psathyrellaceae</taxon>
        <taxon>Ephemerocybe</taxon>
    </lineage>
</organism>
<name>A0A8H6HFW3_9AGAR</name>
<dbReference type="InterPro" id="IPR013087">
    <property type="entry name" value="Znf_C2H2_type"/>
</dbReference>
<dbReference type="EMBL" id="JACGCI010000104">
    <property type="protein sequence ID" value="KAF6745571.1"/>
    <property type="molecule type" value="Genomic_DNA"/>
</dbReference>